<feature type="non-terminal residue" evidence="7">
    <location>
        <position position="86"/>
    </location>
</feature>
<gene>
    <name evidence="7" type="primary">Krsc_4</name>
    <name evidence="7" type="ORF">TURVEL_R00772</name>
</gene>
<keyword evidence="4" id="KW-0007">Acetylation</keyword>
<name>A0A7L3LY38_9CHAR</name>
<evidence type="ECO:0000256" key="6">
    <source>
        <dbReference type="SAM" id="MobiDB-lite"/>
    </source>
</evidence>
<feature type="non-terminal residue" evidence="7">
    <location>
        <position position="1"/>
    </location>
</feature>
<dbReference type="Pfam" id="PF02422">
    <property type="entry name" value="Keratin"/>
    <property type="match status" value="1"/>
</dbReference>
<dbReference type="AlphaFoldDB" id="A0A7L3LY38"/>
<comment type="subunit">
    <text evidence="2 5">The avian keratins (F-ker, S-ker, C-ker and B-ker) are a complex mixture of very similar polypeptides.</text>
</comment>
<keyword evidence="8" id="KW-1185">Reference proteome</keyword>
<evidence type="ECO:0000256" key="3">
    <source>
        <dbReference type="ARBA" id="ARBA00022744"/>
    </source>
</evidence>
<dbReference type="Proteomes" id="UP000582182">
    <property type="component" value="Unassembled WGS sequence"/>
</dbReference>
<organism evidence="7 8">
    <name type="scientific">Turnix velox</name>
    <name type="common">Little buttonquail</name>
    <dbReference type="NCBI Taxonomy" id="2529409"/>
    <lineage>
        <taxon>Eukaryota</taxon>
        <taxon>Metazoa</taxon>
        <taxon>Chordata</taxon>
        <taxon>Craniata</taxon>
        <taxon>Vertebrata</taxon>
        <taxon>Euteleostomi</taxon>
        <taxon>Archelosauria</taxon>
        <taxon>Archosauria</taxon>
        <taxon>Dinosauria</taxon>
        <taxon>Saurischia</taxon>
        <taxon>Theropoda</taxon>
        <taxon>Coelurosauria</taxon>
        <taxon>Aves</taxon>
        <taxon>Neognathae</taxon>
        <taxon>Neoaves</taxon>
        <taxon>Charadriiformes</taxon>
        <taxon>Turnicidae</taxon>
        <taxon>Turnix</taxon>
    </lineage>
</organism>
<evidence type="ECO:0000256" key="5">
    <source>
        <dbReference type="RuleBase" id="RU364002"/>
    </source>
</evidence>
<proteinExistence type="inferred from homology"/>
<sequence>MSSYNLWATSTSDVSHPQPLADSDNDTMVIIRPLPVQVTIPGPIMRTFPFRSTVGFSRAPFVAGTQGYGGLGGSGGSSLGDRGLYG</sequence>
<feature type="region of interest" description="Disordered" evidence="6">
    <location>
        <begin position="1"/>
        <end position="22"/>
    </location>
</feature>
<protein>
    <recommendedName>
        <fullName evidence="5">Keratin</fullName>
    </recommendedName>
</protein>
<accession>A0A7L3LY38</accession>
<comment type="caution">
    <text evidence="7">The sequence shown here is derived from an EMBL/GenBank/DDBJ whole genome shotgun (WGS) entry which is preliminary data.</text>
</comment>
<dbReference type="InterPro" id="IPR003461">
    <property type="entry name" value="Keratin"/>
</dbReference>
<evidence type="ECO:0000256" key="4">
    <source>
        <dbReference type="ARBA" id="ARBA00022990"/>
    </source>
</evidence>
<keyword evidence="3 5" id="KW-0416">Keratin</keyword>
<dbReference type="EMBL" id="VZTY01030512">
    <property type="protein sequence ID" value="NXU57878.1"/>
    <property type="molecule type" value="Genomic_DNA"/>
</dbReference>
<feature type="compositionally biased region" description="Polar residues" evidence="6">
    <location>
        <begin position="1"/>
        <end position="15"/>
    </location>
</feature>
<evidence type="ECO:0000313" key="7">
    <source>
        <dbReference type="EMBL" id="NXU57878.1"/>
    </source>
</evidence>
<dbReference type="PANTHER" id="PTHR31203">
    <property type="entry name" value="BETA-KERATIN-RELATED PROTEIN-RELATED"/>
    <property type="match status" value="1"/>
</dbReference>
<dbReference type="GO" id="GO:0005200">
    <property type="term" value="F:structural constituent of cytoskeleton"/>
    <property type="evidence" value="ECO:0007669"/>
    <property type="project" value="InterPro"/>
</dbReference>
<comment type="similarity">
    <text evidence="1 5">Belongs to the avian keratin family.</text>
</comment>
<evidence type="ECO:0000256" key="2">
    <source>
        <dbReference type="ARBA" id="ARBA00011806"/>
    </source>
</evidence>
<reference evidence="7 8" key="1">
    <citation type="submission" date="2019-09" db="EMBL/GenBank/DDBJ databases">
        <title>Bird 10,000 Genomes (B10K) Project - Family phase.</title>
        <authorList>
            <person name="Zhang G."/>
        </authorList>
    </citation>
    <scope>NUCLEOTIDE SEQUENCE [LARGE SCALE GENOMIC DNA]</scope>
    <source>
        <strain evidence="7">B10K-DU-029-46</strain>
    </source>
</reference>
<dbReference type="PANTHER" id="PTHR31203:SF1">
    <property type="entry name" value="BETA-KERATIN-RELATED PROTEIN-RELATED"/>
    <property type="match status" value="1"/>
</dbReference>
<evidence type="ECO:0000256" key="1">
    <source>
        <dbReference type="ARBA" id="ARBA00008702"/>
    </source>
</evidence>
<feature type="region of interest" description="Disordered" evidence="6">
    <location>
        <begin position="67"/>
        <end position="86"/>
    </location>
</feature>
<dbReference type="GO" id="GO:0005882">
    <property type="term" value="C:intermediate filament"/>
    <property type="evidence" value="ECO:0007669"/>
    <property type="project" value="UniProtKB-KW"/>
</dbReference>
<evidence type="ECO:0000313" key="8">
    <source>
        <dbReference type="Proteomes" id="UP000582182"/>
    </source>
</evidence>